<evidence type="ECO:0000313" key="1">
    <source>
        <dbReference type="EMBL" id="MCY0964163.1"/>
    </source>
</evidence>
<proteinExistence type="predicted"/>
<dbReference type="Pfam" id="PF20541">
    <property type="entry name" value="DUF6756"/>
    <property type="match status" value="1"/>
</dbReference>
<dbReference type="InterPro" id="IPR046644">
    <property type="entry name" value="DUF6756"/>
</dbReference>
<name>A0A9X3ISH6_9GAMM</name>
<dbReference type="EMBL" id="JAPNOA010000014">
    <property type="protein sequence ID" value="MCY0964163.1"/>
    <property type="molecule type" value="Genomic_DNA"/>
</dbReference>
<protein>
    <submittedName>
        <fullName evidence="1">Uncharacterized protein</fullName>
    </submittedName>
</protein>
<keyword evidence="2" id="KW-1185">Reference proteome</keyword>
<sequence length="125" mass="15206">MKWRNIEKKIASSFLRNGVRDSKYRWWWEHLKEPVISVLPDYPSDMLLRLVPSDEEVYFIMEDGGKFWLYEGYVDSFYKLVSEMYHFEYYVVSKKMEWLLCENHHCCLLASGNYMVRKVNEHGFV</sequence>
<comment type="caution">
    <text evidence="1">The sequence shown here is derived from an EMBL/GenBank/DDBJ whole genome shotgun (WGS) entry which is preliminary data.</text>
</comment>
<reference evidence="1" key="1">
    <citation type="submission" date="2022-11" db="EMBL/GenBank/DDBJ databases">
        <title>Parathalassolutuus dongxingensis gen. nov., sp. nov., a novel member of family Oceanospirillaceae isolated from a coastal shrimp pond in Guangxi, China.</title>
        <authorList>
            <person name="Chen H."/>
        </authorList>
    </citation>
    <scope>NUCLEOTIDE SEQUENCE</scope>
    <source>
        <strain evidence="1">G-43</strain>
    </source>
</reference>
<organism evidence="1 2">
    <name type="scientific">Parathalassolituus penaei</name>
    <dbReference type="NCBI Taxonomy" id="2997323"/>
    <lineage>
        <taxon>Bacteria</taxon>
        <taxon>Pseudomonadati</taxon>
        <taxon>Pseudomonadota</taxon>
        <taxon>Gammaproteobacteria</taxon>
        <taxon>Oceanospirillales</taxon>
        <taxon>Oceanospirillaceae</taxon>
        <taxon>Parathalassolituus</taxon>
    </lineage>
</organism>
<dbReference type="Proteomes" id="UP001150830">
    <property type="component" value="Unassembled WGS sequence"/>
</dbReference>
<gene>
    <name evidence="1" type="ORF">OUO13_03110</name>
</gene>
<dbReference type="AlphaFoldDB" id="A0A9X3ISH6"/>
<evidence type="ECO:0000313" key="2">
    <source>
        <dbReference type="Proteomes" id="UP001150830"/>
    </source>
</evidence>
<accession>A0A9X3ISH6</accession>